<dbReference type="EMBL" id="CP061800">
    <property type="protein sequence ID" value="QTA90683.1"/>
    <property type="molecule type" value="Genomic_DNA"/>
</dbReference>
<organism evidence="1 2">
    <name type="scientific">Desulfonema magnum</name>
    <dbReference type="NCBI Taxonomy" id="45655"/>
    <lineage>
        <taxon>Bacteria</taxon>
        <taxon>Pseudomonadati</taxon>
        <taxon>Thermodesulfobacteriota</taxon>
        <taxon>Desulfobacteria</taxon>
        <taxon>Desulfobacterales</taxon>
        <taxon>Desulfococcaceae</taxon>
        <taxon>Desulfonema</taxon>
    </lineage>
</organism>
<protein>
    <submittedName>
        <fullName evidence="1">Uncharacterized protein</fullName>
    </submittedName>
</protein>
<dbReference type="KEGG" id="dmm:dnm_067440"/>
<reference evidence="1" key="1">
    <citation type="journal article" date="2021" name="Microb. Physiol.">
        <title>Proteogenomic Insights into the Physiology of Marine, Sulfate-Reducing, Filamentous Desulfonema limicola and Desulfonema magnum.</title>
        <authorList>
            <person name="Schnaars V."/>
            <person name="Wohlbrand L."/>
            <person name="Scheve S."/>
            <person name="Hinrichs C."/>
            <person name="Reinhardt R."/>
            <person name="Rabus R."/>
        </authorList>
    </citation>
    <scope>NUCLEOTIDE SEQUENCE</scope>
    <source>
        <strain evidence="1">4be13</strain>
    </source>
</reference>
<evidence type="ECO:0000313" key="1">
    <source>
        <dbReference type="EMBL" id="QTA90683.1"/>
    </source>
</evidence>
<name>A0A975BSA5_9BACT</name>
<accession>A0A975BSA5</accession>
<evidence type="ECO:0000313" key="2">
    <source>
        <dbReference type="Proteomes" id="UP000663722"/>
    </source>
</evidence>
<proteinExistence type="predicted"/>
<sequence>MLSSKKKSVNSVVIRVNLRFGSAVTRFYNFRYVNRKM</sequence>
<keyword evidence="2" id="KW-1185">Reference proteome</keyword>
<dbReference type="AlphaFoldDB" id="A0A975BSA5"/>
<dbReference type="Proteomes" id="UP000663722">
    <property type="component" value="Chromosome"/>
</dbReference>
<gene>
    <name evidence="1" type="ORF">dnm_067440</name>
</gene>